<dbReference type="CDD" id="cd00067">
    <property type="entry name" value="GAL4"/>
    <property type="match status" value="1"/>
</dbReference>
<dbReference type="Proteomes" id="UP000016935">
    <property type="component" value="Unassembled WGS sequence"/>
</dbReference>
<evidence type="ECO:0000256" key="3">
    <source>
        <dbReference type="ARBA" id="ARBA00023125"/>
    </source>
</evidence>
<dbReference type="GO" id="GO:0008270">
    <property type="term" value="F:zinc ion binding"/>
    <property type="evidence" value="ECO:0007669"/>
    <property type="project" value="InterPro"/>
</dbReference>
<evidence type="ECO:0000256" key="6">
    <source>
        <dbReference type="SAM" id="MobiDB-lite"/>
    </source>
</evidence>
<keyword evidence="5" id="KW-0539">Nucleus</keyword>
<dbReference type="GO" id="GO:0006351">
    <property type="term" value="P:DNA-templated transcription"/>
    <property type="evidence" value="ECO:0007669"/>
    <property type="project" value="InterPro"/>
</dbReference>
<dbReference type="GO" id="GO:0005634">
    <property type="term" value="C:nucleus"/>
    <property type="evidence" value="ECO:0007669"/>
    <property type="project" value="TreeGrafter"/>
</dbReference>
<dbReference type="STRING" id="671987.R0KJK4"/>
<keyword evidence="9" id="KW-1185">Reference proteome</keyword>
<feature type="domain" description="Zn(2)-C6 fungal-type" evidence="7">
    <location>
        <begin position="33"/>
        <end position="63"/>
    </location>
</feature>
<evidence type="ECO:0000313" key="9">
    <source>
        <dbReference type="Proteomes" id="UP000016935"/>
    </source>
</evidence>
<dbReference type="InterPro" id="IPR036864">
    <property type="entry name" value="Zn2-C6_fun-type_DNA-bd_sf"/>
</dbReference>
<dbReference type="eggNOG" id="ENOG502S0D7">
    <property type="taxonomic scope" value="Eukaryota"/>
</dbReference>
<dbReference type="GO" id="GO:0000435">
    <property type="term" value="P:positive regulation of transcription from RNA polymerase II promoter by galactose"/>
    <property type="evidence" value="ECO:0007669"/>
    <property type="project" value="TreeGrafter"/>
</dbReference>
<dbReference type="PANTHER" id="PTHR47424:SF3">
    <property type="entry name" value="REGULATORY PROTEIN GAL4"/>
    <property type="match status" value="1"/>
</dbReference>
<reference evidence="8 9" key="1">
    <citation type="journal article" date="2012" name="PLoS Pathog.">
        <title>Diverse lifestyles and strategies of plant pathogenesis encoded in the genomes of eighteen Dothideomycetes fungi.</title>
        <authorList>
            <person name="Ohm R.A."/>
            <person name="Feau N."/>
            <person name="Henrissat B."/>
            <person name="Schoch C.L."/>
            <person name="Horwitz B.A."/>
            <person name="Barry K.W."/>
            <person name="Condon B.J."/>
            <person name="Copeland A.C."/>
            <person name="Dhillon B."/>
            <person name="Glaser F."/>
            <person name="Hesse C.N."/>
            <person name="Kosti I."/>
            <person name="LaButti K."/>
            <person name="Lindquist E.A."/>
            <person name="Lucas S."/>
            <person name="Salamov A.A."/>
            <person name="Bradshaw R.E."/>
            <person name="Ciuffetti L."/>
            <person name="Hamelin R.C."/>
            <person name="Kema G.H.J."/>
            <person name="Lawrence C."/>
            <person name="Scott J.A."/>
            <person name="Spatafora J.W."/>
            <person name="Turgeon B.G."/>
            <person name="de Wit P.J.G.M."/>
            <person name="Zhong S."/>
            <person name="Goodwin S.B."/>
            <person name="Grigoriev I.V."/>
        </authorList>
    </citation>
    <scope>NUCLEOTIDE SEQUENCE [LARGE SCALE GENOMIC DNA]</scope>
    <source>
        <strain evidence="9">28A</strain>
    </source>
</reference>
<dbReference type="AlphaFoldDB" id="R0KJK4"/>
<keyword evidence="1" id="KW-0479">Metal-binding</keyword>
<dbReference type="OrthoDB" id="3364175at2759"/>
<keyword evidence="4" id="KW-0804">Transcription</keyword>
<protein>
    <recommendedName>
        <fullName evidence="7">Zn(2)-C6 fungal-type domain-containing protein</fullName>
    </recommendedName>
</protein>
<dbReference type="PROSITE" id="PS50048">
    <property type="entry name" value="ZN2_CY6_FUNGAL_2"/>
    <property type="match status" value="1"/>
</dbReference>
<dbReference type="SMART" id="SM00906">
    <property type="entry name" value="Fungal_trans"/>
    <property type="match status" value="1"/>
</dbReference>
<accession>R0KJK4</accession>
<dbReference type="InterPro" id="IPR051127">
    <property type="entry name" value="Fungal_SecMet_Regulators"/>
</dbReference>
<dbReference type="PANTHER" id="PTHR47424">
    <property type="entry name" value="REGULATORY PROTEIN GAL4"/>
    <property type="match status" value="1"/>
</dbReference>
<dbReference type="Gene3D" id="4.10.240.10">
    <property type="entry name" value="Zn(2)-C6 fungal-type DNA-binding domain"/>
    <property type="match status" value="1"/>
</dbReference>
<feature type="region of interest" description="Disordered" evidence="6">
    <location>
        <begin position="97"/>
        <end position="124"/>
    </location>
</feature>
<feature type="compositionally biased region" description="Basic and acidic residues" evidence="6">
    <location>
        <begin position="105"/>
        <end position="120"/>
    </location>
</feature>
<dbReference type="HOGENOM" id="CLU_008511_0_0_1"/>
<keyword evidence="3" id="KW-0238">DNA-binding</keyword>
<dbReference type="SUPFAM" id="SSF57701">
    <property type="entry name" value="Zn2/Cys6 DNA-binding domain"/>
    <property type="match status" value="1"/>
</dbReference>
<evidence type="ECO:0000256" key="1">
    <source>
        <dbReference type="ARBA" id="ARBA00022723"/>
    </source>
</evidence>
<evidence type="ECO:0000313" key="8">
    <source>
        <dbReference type="EMBL" id="EOA88152.1"/>
    </source>
</evidence>
<dbReference type="Pfam" id="PF04082">
    <property type="entry name" value="Fungal_trans"/>
    <property type="match status" value="1"/>
</dbReference>
<gene>
    <name evidence="8" type="ORF">SETTUDRAFT_160635</name>
</gene>
<evidence type="ECO:0000259" key="7">
    <source>
        <dbReference type="PROSITE" id="PS50048"/>
    </source>
</evidence>
<dbReference type="GeneID" id="19398064"/>
<dbReference type="EMBL" id="KB908548">
    <property type="protein sequence ID" value="EOA88152.1"/>
    <property type="molecule type" value="Genomic_DNA"/>
</dbReference>
<dbReference type="GO" id="GO:0000978">
    <property type="term" value="F:RNA polymerase II cis-regulatory region sequence-specific DNA binding"/>
    <property type="evidence" value="ECO:0007669"/>
    <property type="project" value="TreeGrafter"/>
</dbReference>
<dbReference type="InterPro" id="IPR001138">
    <property type="entry name" value="Zn2Cys6_DnaBD"/>
</dbReference>
<name>R0KJK4_EXST2</name>
<evidence type="ECO:0000256" key="5">
    <source>
        <dbReference type="ARBA" id="ARBA00023242"/>
    </source>
</evidence>
<keyword evidence="2" id="KW-0805">Transcription regulation</keyword>
<dbReference type="PROSITE" id="PS00463">
    <property type="entry name" value="ZN2_CY6_FUNGAL_1"/>
    <property type="match status" value="1"/>
</dbReference>
<reference evidence="8 9" key="2">
    <citation type="journal article" date="2013" name="PLoS Genet.">
        <title>Comparative genome structure, secondary metabolite, and effector coding capacity across Cochliobolus pathogens.</title>
        <authorList>
            <person name="Condon B.J."/>
            <person name="Leng Y."/>
            <person name="Wu D."/>
            <person name="Bushley K.E."/>
            <person name="Ohm R.A."/>
            <person name="Otillar R."/>
            <person name="Martin J."/>
            <person name="Schackwitz W."/>
            <person name="Grimwood J."/>
            <person name="MohdZainudin N."/>
            <person name="Xue C."/>
            <person name="Wang R."/>
            <person name="Manning V.A."/>
            <person name="Dhillon B."/>
            <person name="Tu Z.J."/>
            <person name="Steffenson B.J."/>
            <person name="Salamov A."/>
            <person name="Sun H."/>
            <person name="Lowry S."/>
            <person name="LaButti K."/>
            <person name="Han J."/>
            <person name="Copeland A."/>
            <person name="Lindquist E."/>
            <person name="Barry K."/>
            <person name="Schmutz J."/>
            <person name="Baker S.E."/>
            <person name="Ciuffetti L.M."/>
            <person name="Grigoriev I.V."/>
            <person name="Zhong S."/>
            <person name="Turgeon B.G."/>
        </authorList>
    </citation>
    <scope>NUCLEOTIDE SEQUENCE [LARGE SCALE GENOMIC DNA]</scope>
    <source>
        <strain evidence="9">28A</strain>
    </source>
</reference>
<dbReference type="CDD" id="cd12148">
    <property type="entry name" value="fungal_TF_MHR"/>
    <property type="match status" value="1"/>
</dbReference>
<evidence type="ECO:0000256" key="4">
    <source>
        <dbReference type="ARBA" id="ARBA00023163"/>
    </source>
</evidence>
<dbReference type="SMART" id="SM00066">
    <property type="entry name" value="GAL4"/>
    <property type="match status" value="1"/>
</dbReference>
<dbReference type="RefSeq" id="XP_008024221.1">
    <property type="nucleotide sequence ID" value="XM_008026030.1"/>
</dbReference>
<dbReference type="Pfam" id="PF00172">
    <property type="entry name" value="Zn_clus"/>
    <property type="match status" value="1"/>
</dbReference>
<sequence>MDILLGRCRHTKDSEHAPDTAASNNKRWRIALACNACRLRKSRCDGQRPSCSSCLGLDVVCQFEPTEGAANVLQRLAANERVVQCLGQTLRRHLSDCAQTSHTQEPVHRENDMEEPRNEDASPNGMAMTFIEERTSAFFGESSNMNLARLLFRAATAVSPRAYALQNTTSRDHTLAEIHVASLPVREPSPPSDELDSCITTLPTIQVMDGLLDVYFNTCGVVFPFIHEASMRETYAECKSTGFRRARRTWLGTLNMMFAIATKFDQENGHGASAFTRHNTSDLFYQRAVGLCGALSTRVISLEVVQYLILVVIFCNGTQRSSQAWNTHGLLVRSAIALGLHSKRCREILEPLTAELRRRTWLVIYSLDKLLSIVFGRPAAVPDDLMATQKPNIPLSPTSPDATNGDGDLSGDFLAVSFCLYQIMSKSLAKQYGANMENNDLEPDELASLQASGEFRKMLRSWTAQLPPYLQICEPGSRVLFENAQINRLRVILTLRYHNVSILVHGHLFSTAIRNLFRLDTTSDQILPYLMQPVMAEAQECLRFAESTVDIVHSILTMDPTSKNNLGVGSFTLCYVFTAALVISGRLLWAKHGQTPADEPALASSQAYLEKAEQVFSVLKIYDPLSLSCSRYIRNLSNMYSQVHEPSEILSSNTLAPTDSMLDSMQLDAEGFEAFAILTSEIFDPALFTNSSPNLNAPLPGDGT</sequence>
<proteinExistence type="predicted"/>
<organism evidence="8 9">
    <name type="scientific">Exserohilum turcicum (strain 28A)</name>
    <name type="common">Northern leaf blight fungus</name>
    <name type="synonym">Setosphaeria turcica</name>
    <dbReference type="NCBI Taxonomy" id="671987"/>
    <lineage>
        <taxon>Eukaryota</taxon>
        <taxon>Fungi</taxon>
        <taxon>Dikarya</taxon>
        <taxon>Ascomycota</taxon>
        <taxon>Pezizomycotina</taxon>
        <taxon>Dothideomycetes</taxon>
        <taxon>Pleosporomycetidae</taxon>
        <taxon>Pleosporales</taxon>
        <taxon>Pleosporineae</taxon>
        <taxon>Pleosporaceae</taxon>
        <taxon>Exserohilum</taxon>
    </lineage>
</organism>
<evidence type="ECO:0000256" key="2">
    <source>
        <dbReference type="ARBA" id="ARBA00023015"/>
    </source>
</evidence>
<dbReference type="GO" id="GO:0000981">
    <property type="term" value="F:DNA-binding transcription factor activity, RNA polymerase II-specific"/>
    <property type="evidence" value="ECO:0007669"/>
    <property type="project" value="InterPro"/>
</dbReference>
<dbReference type="InterPro" id="IPR007219">
    <property type="entry name" value="XnlR_reg_dom"/>
</dbReference>